<name>A0A8J6QXL1_9FLAO</name>
<accession>A0A8J6QXL1</accession>
<sequence>MKQHFLKISILTAIASHLFSCDAVKRVGENEHLLTNNTVIINGKKNSTETITNLLYQKPNSKIPVLGTPLRLQIYNLARPDIDSILNEKIYNNPKKLARKTKLLSRKQLDKDVNNRIGFNKWLKTTGEAPVIINEQRTEKSVKRLEDYHINNGWFDVEASYAINRKDNKRADVEYSVETGQPFMLDTITTKIKSPIVDSIYHKKILRNSLIKTNEQYKTSNFEQERDRISNELRNSGLYYFNQDYVAFEIDTIGTNKKVNVDIQIQDRAIRTQDSLYRVPFHVYKIKDVSIITDYTFEDRNKPFQDSITYDGFKLYSYGKMRYRPKALTDAIFIQPGSIFKDNDRTLTYRHINGLRTFKYPNIEYIENEDYTLTDTIRLTPLKKFSLGFSADVSQSNIQTIGFSLNPSLMMRNIFRGAETLEISAIGSIGSSKDQKVGDPFFDINEIGADLKLTIPRFFFPFNTNRIIAKDMSPSTKISLSTTSQTNIGLDKQTLSGVFNYNWSPSRKVTDRLDAFNIQYVRNLNAENYFNIYTSSFDNLENIALNSYNTPPEFIEEKKNGKEYLIVEKSDEFIDLVLSDNGYQNSNPNEYKQVNNINERKQRLTENNLILSSSFSLTNDERTNLFDEDFSIFRFKIETAGNLISAMSDILGLKKDDNNRYELFNVAYSQYVKTELDYVKHWDLGKKNILAARTFLGIAIPYGNSTNIPFSKSFFAGGANDNRAWTAYSLGPGSSRTSNDFNEANLKIALGLEQRFNIFEDLNGAFFIDAGNIWNVLDDVEDENAVFSSFNSLKDIAIGSGFGLRYDFSFFVFRFDIGFKTYDPSYQDQNRWFNDYNFSNAVYNIGINYPF</sequence>
<dbReference type="EMBL" id="JACVXC010000005">
    <property type="protein sequence ID" value="MBD0836364.1"/>
    <property type="molecule type" value="Genomic_DNA"/>
</dbReference>
<feature type="domain" description="Bacterial surface antigen (D15)" evidence="6">
    <location>
        <begin position="574"/>
        <end position="830"/>
    </location>
</feature>
<dbReference type="Pfam" id="PF01103">
    <property type="entry name" value="Omp85"/>
    <property type="match status" value="1"/>
</dbReference>
<organism evidence="7 8">
    <name type="scientific">Aestuariibaculum suncheonense</name>
    <dbReference type="NCBI Taxonomy" id="1028745"/>
    <lineage>
        <taxon>Bacteria</taxon>
        <taxon>Pseudomonadati</taxon>
        <taxon>Bacteroidota</taxon>
        <taxon>Flavobacteriia</taxon>
        <taxon>Flavobacteriales</taxon>
        <taxon>Flavobacteriaceae</taxon>
    </lineage>
</organism>
<keyword evidence="2" id="KW-0812">Transmembrane</keyword>
<evidence type="ECO:0000313" key="7">
    <source>
        <dbReference type="EMBL" id="MBD0836364.1"/>
    </source>
</evidence>
<keyword evidence="4" id="KW-0472">Membrane</keyword>
<reference evidence="7" key="1">
    <citation type="journal article" date="2013" name="Int. J. Syst. Evol. Microbiol.">
        <title>Aestuariibaculum suncheonense gen. nov., sp. nov., a marine bacterium of the family Flavobacteriaceae isolated from a tidal flat and emended descriptions of the genera Gaetbulibacter and Tamlana.</title>
        <authorList>
            <person name="Jeong S.H."/>
            <person name="Park M.S."/>
            <person name="Jin H.M."/>
            <person name="Lee K."/>
            <person name="Park W."/>
            <person name="Jeon C.O."/>
        </authorList>
    </citation>
    <scope>NUCLEOTIDE SEQUENCE</scope>
    <source>
        <strain evidence="7">SC17</strain>
    </source>
</reference>
<dbReference type="Gene3D" id="2.40.160.50">
    <property type="entry name" value="membrane protein fhac: a member of the omp85/tpsb transporter family"/>
    <property type="match status" value="1"/>
</dbReference>
<evidence type="ECO:0000256" key="1">
    <source>
        <dbReference type="ARBA" id="ARBA00004370"/>
    </source>
</evidence>
<evidence type="ECO:0000256" key="4">
    <source>
        <dbReference type="ARBA" id="ARBA00023136"/>
    </source>
</evidence>
<evidence type="ECO:0000259" key="6">
    <source>
        <dbReference type="Pfam" id="PF01103"/>
    </source>
</evidence>
<dbReference type="InterPro" id="IPR039910">
    <property type="entry name" value="D15-like"/>
</dbReference>
<dbReference type="PANTHER" id="PTHR12815">
    <property type="entry name" value="SORTING AND ASSEMBLY MACHINERY SAMM50 PROTEIN FAMILY MEMBER"/>
    <property type="match status" value="1"/>
</dbReference>
<gene>
    <name evidence="7" type="ORF">ICJ84_13055</name>
</gene>
<dbReference type="GO" id="GO:0019867">
    <property type="term" value="C:outer membrane"/>
    <property type="evidence" value="ECO:0007669"/>
    <property type="project" value="InterPro"/>
</dbReference>
<protein>
    <submittedName>
        <fullName evidence="7">BamA/TamA family outer membrane protein</fullName>
    </submittedName>
</protein>
<evidence type="ECO:0000256" key="3">
    <source>
        <dbReference type="ARBA" id="ARBA00022729"/>
    </source>
</evidence>
<reference evidence="7" key="2">
    <citation type="submission" date="2020-09" db="EMBL/GenBank/DDBJ databases">
        <authorList>
            <person name="Wu Z."/>
        </authorList>
    </citation>
    <scope>NUCLEOTIDE SEQUENCE</scope>
    <source>
        <strain evidence="7">SC17</strain>
    </source>
</reference>
<dbReference type="AlphaFoldDB" id="A0A8J6QXL1"/>
<comment type="caution">
    <text evidence="7">The sequence shown here is derived from an EMBL/GenBank/DDBJ whole genome shotgun (WGS) entry which is preliminary data.</text>
</comment>
<dbReference type="Proteomes" id="UP000602057">
    <property type="component" value="Unassembled WGS sequence"/>
</dbReference>
<evidence type="ECO:0000313" key="8">
    <source>
        <dbReference type="Proteomes" id="UP000602057"/>
    </source>
</evidence>
<comment type="subcellular location">
    <subcellularLocation>
        <location evidence="1">Membrane</location>
    </subcellularLocation>
</comment>
<dbReference type="RefSeq" id="WP_188216858.1">
    <property type="nucleotide sequence ID" value="NZ_BAABGH010000002.1"/>
</dbReference>
<dbReference type="InterPro" id="IPR000184">
    <property type="entry name" value="Bac_surfAg_D15"/>
</dbReference>
<proteinExistence type="predicted"/>
<evidence type="ECO:0000256" key="2">
    <source>
        <dbReference type="ARBA" id="ARBA00022692"/>
    </source>
</evidence>
<evidence type="ECO:0000256" key="5">
    <source>
        <dbReference type="ARBA" id="ARBA00023237"/>
    </source>
</evidence>
<keyword evidence="5" id="KW-0998">Cell outer membrane</keyword>
<dbReference type="PANTHER" id="PTHR12815:SF47">
    <property type="entry name" value="TRANSLOCATION AND ASSEMBLY MODULE SUBUNIT TAMA"/>
    <property type="match status" value="1"/>
</dbReference>
<keyword evidence="8" id="KW-1185">Reference proteome</keyword>
<keyword evidence="3" id="KW-0732">Signal</keyword>